<dbReference type="PROSITE" id="PS50206">
    <property type="entry name" value="RHODANESE_3"/>
    <property type="match status" value="1"/>
</dbReference>
<dbReference type="SMART" id="SM00450">
    <property type="entry name" value="RHOD"/>
    <property type="match status" value="1"/>
</dbReference>
<evidence type="ECO:0000259" key="2">
    <source>
        <dbReference type="PROSITE" id="PS50206"/>
    </source>
</evidence>
<proteinExistence type="predicted"/>
<dbReference type="RefSeq" id="WP_088429260.1">
    <property type="nucleotide sequence ID" value="NZ_CP021983.2"/>
</dbReference>
<organism evidence="3 4">
    <name type="scientific">Halomicronema hongdechloris C2206</name>
    <dbReference type="NCBI Taxonomy" id="1641165"/>
    <lineage>
        <taxon>Bacteria</taxon>
        <taxon>Bacillati</taxon>
        <taxon>Cyanobacteriota</taxon>
        <taxon>Cyanophyceae</taxon>
        <taxon>Nodosilineales</taxon>
        <taxon>Nodosilineaceae</taxon>
        <taxon>Halomicronema</taxon>
    </lineage>
</organism>
<protein>
    <submittedName>
        <fullName evidence="3">Rhodanese-like protein</fullName>
    </submittedName>
</protein>
<dbReference type="OrthoDB" id="513390at2"/>
<dbReference type="PANTHER" id="PTHR43031">
    <property type="entry name" value="FAD-DEPENDENT OXIDOREDUCTASE"/>
    <property type="match status" value="1"/>
</dbReference>
<dbReference type="KEGG" id="hhg:XM38_010490"/>
<feature type="region of interest" description="Disordered" evidence="1">
    <location>
        <begin position="1"/>
        <end position="31"/>
    </location>
</feature>
<sequence>MANVSEQIDAVKSNLTGPAPTLTELPPQASPQDLQARLNWGEPALTIIDVRDRTAYNQERIQGAISMPRAELLPMIQGSLESTRDIYIYGDNDDDTAAAAEQLRQAGFTRVVELKDGLAGWQAISAPTEGNA</sequence>
<evidence type="ECO:0000256" key="1">
    <source>
        <dbReference type="SAM" id="MobiDB-lite"/>
    </source>
</evidence>
<gene>
    <name evidence="3" type="ORF">XM38_010490</name>
</gene>
<dbReference type="STRING" id="1641165.XM38_04800"/>
<evidence type="ECO:0000313" key="3">
    <source>
        <dbReference type="EMBL" id="ASC70119.1"/>
    </source>
</evidence>
<keyword evidence="4" id="KW-1185">Reference proteome</keyword>
<reference evidence="3 4" key="1">
    <citation type="journal article" date="2016" name="Biochim. Biophys. Acta">
        <title>Characterization of red-shifted phycobilisomes isolated from the chlorophyll f-containing cyanobacterium Halomicronema hongdechloris.</title>
        <authorList>
            <person name="Li Y."/>
            <person name="Lin Y."/>
            <person name="Garvey C.J."/>
            <person name="Birch D."/>
            <person name="Corkery R.W."/>
            <person name="Loughlin P.C."/>
            <person name="Scheer H."/>
            <person name="Willows R.D."/>
            <person name="Chen M."/>
        </authorList>
    </citation>
    <scope>NUCLEOTIDE SEQUENCE [LARGE SCALE GENOMIC DNA]</scope>
    <source>
        <strain evidence="3 4">C2206</strain>
    </source>
</reference>
<feature type="domain" description="Rhodanese" evidence="2">
    <location>
        <begin position="41"/>
        <end position="130"/>
    </location>
</feature>
<accession>A0A1Z3HIH0</accession>
<dbReference type="PANTHER" id="PTHR43031:SF1">
    <property type="entry name" value="PYRIDINE NUCLEOTIDE-DISULPHIDE OXIDOREDUCTASE"/>
    <property type="match status" value="1"/>
</dbReference>
<dbReference type="SUPFAM" id="SSF52821">
    <property type="entry name" value="Rhodanese/Cell cycle control phosphatase"/>
    <property type="match status" value="1"/>
</dbReference>
<dbReference type="InterPro" id="IPR036873">
    <property type="entry name" value="Rhodanese-like_dom_sf"/>
</dbReference>
<dbReference type="EMBL" id="CP021983">
    <property type="protein sequence ID" value="ASC70119.1"/>
    <property type="molecule type" value="Genomic_DNA"/>
</dbReference>
<evidence type="ECO:0000313" key="4">
    <source>
        <dbReference type="Proteomes" id="UP000191901"/>
    </source>
</evidence>
<dbReference type="Pfam" id="PF00581">
    <property type="entry name" value="Rhodanese"/>
    <property type="match status" value="1"/>
</dbReference>
<name>A0A1Z3HIH0_9CYAN</name>
<dbReference type="InterPro" id="IPR050229">
    <property type="entry name" value="GlpE_sulfurtransferase"/>
</dbReference>
<dbReference type="Gene3D" id="3.40.250.10">
    <property type="entry name" value="Rhodanese-like domain"/>
    <property type="match status" value="1"/>
</dbReference>
<dbReference type="CDD" id="cd00158">
    <property type="entry name" value="RHOD"/>
    <property type="match status" value="1"/>
</dbReference>
<dbReference type="InterPro" id="IPR001763">
    <property type="entry name" value="Rhodanese-like_dom"/>
</dbReference>
<dbReference type="Proteomes" id="UP000191901">
    <property type="component" value="Chromosome"/>
</dbReference>
<dbReference type="AlphaFoldDB" id="A0A1Z3HIH0"/>